<dbReference type="Proteomes" id="UP000614996">
    <property type="component" value="Unassembled WGS sequence"/>
</dbReference>
<name>A0A8J4AC01_9ACTN</name>
<dbReference type="EMBL" id="BOPO01000074">
    <property type="protein sequence ID" value="GIL28589.1"/>
    <property type="molecule type" value="Genomic_DNA"/>
</dbReference>
<gene>
    <name evidence="1" type="ORF">NUM_38430</name>
</gene>
<dbReference type="AlphaFoldDB" id="A0A8J4AC01"/>
<proteinExistence type="predicted"/>
<evidence type="ECO:0000313" key="2">
    <source>
        <dbReference type="Proteomes" id="UP000614996"/>
    </source>
</evidence>
<organism evidence="1 2">
    <name type="scientific">Actinocatenispora comari</name>
    <dbReference type="NCBI Taxonomy" id="2807577"/>
    <lineage>
        <taxon>Bacteria</taxon>
        <taxon>Bacillati</taxon>
        <taxon>Actinomycetota</taxon>
        <taxon>Actinomycetes</taxon>
        <taxon>Micromonosporales</taxon>
        <taxon>Micromonosporaceae</taxon>
        <taxon>Actinocatenispora</taxon>
    </lineage>
</organism>
<sequence>MLEVGSRRRAQPPPPRVVYEALVEPERDPARRWLVLLDDERAPRLIETDPPRLVVWSSLWDKRPDATVRFDIAAAASGQGSDLRWTLFVAEPAPEPALLGHLRKRLNELVNANLRYSFGQ</sequence>
<protein>
    <submittedName>
        <fullName evidence="1">Uncharacterized protein</fullName>
    </submittedName>
</protein>
<accession>A0A8J4AC01</accession>
<evidence type="ECO:0000313" key="1">
    <source>
        <dbReference type="EMBL" id="GIL28589.1"/>
    </source>
</evidence>
<comment type="caution">
    <text evidence="1">The sequence shown here is derived from an EMBL/GenBank/DDBJ whole genome shotgun (WGS) entry which is preliminary data.</text>
</comment>
<dbReference type="RefSeq" id="WP_207126307.1">
    <property type="nucleotide sequence ID" value="NZ_BOPO01000074.1"/>
</dbReference>
<keyword evidence="2" id="KW-1185">Reference proteome</keyword>
<reference evidence="2" key="1">
    <citation type="journal article" date="2021" name="Int. J. Syst. Evol. Microbiol.">
        <title>Actinocatenispora comari sp. nov., an endophytic actinomycete isolated from aerial parts of Comarum salesowianum.</title>
        <authorList>
            <person name="Oyunbileg N."/>
            <person name="Iizaka Y."/>
            <person name="Hamada M."/>
            <person name="Davaapurev B.O."/>
            <person name="Fukumoto A."/>
            <person name="Tsetseg B."/>
            <person name="Kato F."/>
            <person name="Tamura T."/>
            <person name="Batkhuu J."/>
            <person name="Anzai Y."/>
        </authorList>
    </citation>
    <scope>NUCLEOTIDE SEQUENCE [LARGE SCALE GENOMIC DNA]</scope>
    <source>
        <strain evidence="2">NUM-2625</strain>
    </source>
</reference>
<dbReference type="SUPFAM" id="SSF55961">
    <property type="entry name" value="Bet v1-like"/>
    <property type="match status" value="1"/>
</dbReference>